<dbReference type="OrthoDB" id="418748at2759"/>
<gene>
    <name evidence="1" type="ORF">SVUK_LOCUS11094</name>
</gene>
<sequence length="92" mass="10447">MDAVMEGLKRQPPWALLYAEDVVLMAETEKNLKKKHREGGTNEGRTAYSTQRSRIYGSWRSNFENIYIDEKPIKKASTFKYLGSCISGEGGL</sequence>
<protein>
    <recommendedName>
        <fullName evidence="3">Reverse transcriptase domain-containing protein</fullName>
    </recommendedName>
</protein>
<organism evidence="1 2">
    <name type="scientific">Strongylus vulgaris</name>
    <name type="common">Blood worm</name>
    <dbReference type="NCBI Taxonomy" id="40348"/>
    <lineage>
        <taxon>Eukaryota</taxon>
        <taxon>Metazoa</taxon>
        <taxon>Ecdysozoa</taxon>
        <taxon>Nematoda</taxon>
        <taxon>Chromadorea</taxon>
        <taxon>Rhabditida</taxon>
        <taxon>Rhabditina</taxon>
        <taxon>Rhabditomorpha</taxon>
        <taxon>Strongyloidea</taxon>
        <taxon>Strongylidae</taxon>
        <taxon>Strongylus</taxon>
    </lineage>
</organism>
<keyword evidence="2" id="KW-1185">Reference proteome</keyword>
<proteinExistence type="predicted"/>
<evidence type="ECO:0008006" key="3">
    <source>
        <dbReference type="Google" id="ProtNLM"/>
    </source>
</evidence>
<accession>A0A3P7IZS7</accession>
<reference evidence="1 2" key="1">
    <citation type="submission" date="2018-11" db="EMBL/GenBank/DDBJ databases">
        <authorList>
            <consortium name="Pathogen Informatics"/>
        </authorList>
    </citation>
    <scope>NUCLEOTIDE SEQUENCE [LARGE SCALE GENOMIC DNA]</scope>
</reference>
<evidence type="ECO:0000313" key="2">
    <source>
        <dbReference type="Proteomes" id="UP000270094"/>
    </source>
</evidence>
<dbReference type="Proteomes" id="UP000270094">
    <property type="component" value="Unassembled WGS sequence"/>
</dbReference>
<name>A0A3P7IZS7_STRVU</name>
<dbReference type="EMBL" id="UYYB01096339">
    <property type="protein sequence ID" value="VDM76096.1"/>
    <property type="molecule type" value="Genomic_DNA"/>
</dbReference>
<evidence type="ECO:0000313" key="1">
    <source>
        <dbReference type="EMBL" id="VDM76096.1"/>
    </source>
</evidence>
<dbReference type="AlphaFoldDB" id="A0A3P7IZS7"/>